<dbReference type="Pfam" id="PF04720">
    <property type="entry name" value="PDDEXK_6"/>
    <property type="match status" value="1"/>
</dbReference>
<evidence type="ECO:0000256" key="1">
    <source>
        <dbReference type="SAM" id="MobiDB-lite"/>
    </source>
</evidence>
<dbReference type="PANTHER" id="PTHR31579:SF84">
    <property type="entry name" value="F21O3.6 PROTEIN"/>
    <property type="match status" value="1"/>
</dbReference>
<name>A0AAW1Y7D5_RUBAR</name>
<sequence>MAGLVRTRTKRVTYPLDDRVKARLVGRESYFSSSGSEHSADDVSPCLSELVHSFLEEEEASESRSPDHDDYDSDRVDSVSDRSDAVDCILRSSADNADSYAKVLLADVSDAVEAFSCLRSNKSALQRSVMSFLRGNGHNAAICKTKWNSAGSITAGNYEFIDVVSSSSATWQQSRYFVDLDFGAEFEIARPSSQYSRLSQSLPRHFVGGSDDLKRIVRVMCDAAKKSLRSRELSLPPWRKNRYMQNKWFGPYKRTVSALPENSLTRTSPLFPQVSGAKCRWIGFDDVVSDTTVTGRVYIRT</sequence>
<dbReference type="EMBL" id="JBEDUW010000002">
    <property type="protein sequence ID" value="KAK9944676.1"/>
    <property type="molecule type" value="Genomic_DNA"/>
</dbReference>
<feature type="compositionally biased region" description="Basic and acidic residues" evidence="1">
    <location>
        <begin position="61"/>
        <end position="79"/>
    </location>
</feature>
<dbReference type="NCBIfam" id="TIGR01615">
    <property type="entry name" value="A_thal_3542"/>
    <property type="match status" value="1"/>
</dbReference>
<reference evidence="2 3" key="1">
    <citation type="journal article" date="2023" name="G3 (Bethesda)">
        <title>A chromosome-length genome assembly and annotation of blackberry (Rubus argutus, cv. 'Hillquist').</title>
        <authorList>
            <person name="Bruna T."/>
            <person name="Aryal R."/>
            <person name="Dudchenko O."/>
            <person name="Sargent D.J."/>
            <person name="Mead D."/>
            <person name="Buti M."/>
            <person name="Cavallini A."/>
            <person name="Hytonen T."/>
            <person name="Andres J."/>
            <person name="Pham M."/>
            <person name="Weisz D."/>
            <person name="Mascagni F."/>
            <person name="Usai G."/>
            <person name="Natali L."/>
            <person name="Bassil N."/>
            <person name="Fernandez G.E."/>
            <person name="Lomsadze A."/>
            <person name="Armour M."/>
            <person name="Olukolu B."/>
            <person name="Poorten T."/>
            <person name="Britton C."/>
            <person name="Davik J."/>
            <person name="Ashrafi H."/>
            <person name="Aiden E.L."/>
            <person name="Borodovsky M."/>
            <person name="Worthington M."/>
        </authorList>
    </citation>
    <scope>NUCLEOTIDE SEQUENCE [LARGE SCALE GENOMIC DNA]</scope>
    <source>
        <strain evidence="2">PI 553951</strain>
    </source>
</reference>
<organism evidence="2 3">
    <name type="scientific">Rubus argutus</name>
    <name type="common">Southern blackberry</name>
    <dbReference type="NCBI Taxonomy" id="59490"/>
    <lineage>
        <taxon>Eukaryota</taxon>
        <taxon>Viridiplantae</taxon>
        <taxon>Streptophyta</taxon>
        <taxon>Embryophyta</taxon>
        <taxon>Tracheophyta</taxon>
        <taxon>Spermatophyta</taxon>
        <taxon>Magnoliopsida</taxon>
        <taxon>eudicotyledons</taxon>
        <taxon>Gunneridae</taxon>
        <taxon>Pentapetalae</taxon>
        <taxon>rosids</taxon>
        <taxon>fabids</taxon>
        <taxon>Rosales</taxon>
        <taxon>Rosaceae</taxon>
        <taxon>Rosoideae</taxon>
        <taxon>Rosoideae incertae sedis</taxon>
        <taxon>Rubus</taxon>
    </lineage>
</organism>
<feature type="region of interest" description="Disordered" evidence="1">
    <location>
        <begin position="57"/>
        <end position="79"/>
    </location>
</feature>
<keyword evidence="3" id="KW-1185">Reference proteome</keyword>
<protein>
    <recommendedName>
        <fullName evidence="4">DUF506 family protein</fullName>
    </recommendedName>
</protein>
<dbReference type="InterPro" id="IPR006502">
    <property type="entry name" value="PDDEXK-like"/>
</dbReference>
<dbReference type="Proteomes" id="UP001457282">
    <property type="component" value="Unassembled WGS sequence"/>
</dbReference>
<evidence type="ECO:0008006" key="4">
    <source>
        <dbReference type="Google" id="ProtNLM"/>
    </source>
</evidence>
<dbReference type="PANTHER" id="PTHR31579">
    <property type="entry name" value="OS03G0796600 PROTEIN"/>
    <property type="match status" value="1"/>
</dbReference>
<accession>A0AAW1Y7D5</accession>
<evidence type="ECO:0000313" key="3">
    <source>
        <dbReference type="Proteomes" id="UP001457282"/>
    </source>
</evidence>
<comment type="caution">
    <text evidence="2">The sequence shown here is derived from an EMBL/GenBank/DDBJ whole genome shotgun (WGS) entry which is preliminary data.</text>
</comment>
<evidence type="ECO:0000313" key="2">
    <source>
        <dbReference type="EMBL" id="KAK9944676.1"/>
    </source>
</evidence>
<gene>
    <name evidence="2" type="ORF">M0R45_010236</name>
</gene>
<dbReference type="AlphaFoldDB" id="A0AAW1Y7D5"/>
<proteinExistence type="predicted"/>